<dbReference type="CDD" id="cd11296">
    <property type="entry name" value="O-FucT_like"/>
    <property type="match status" value="1"/>
</dbReference>
<dbReference type="AlphaFoldDB" id="A0A9P5XL40"/>
<keyword evidence="3" id="KW-1185">Reference proteome</keyword>
<protein>
    <submittedName>
        <fullName evidence="2">Uncharacterized protein</fullName>
    </submittedName>
</protein>
<keyword evidence="1" id="KW-0472">Membrane</keyword>
<organism evidence="2 3">
    <name type="scientific">Macrolepiota fuliginosa MF-IS2</name>
    <dbReference type="NCBI Taxonomy" id="1400762"/>
    <lineage>
        <taxon>Eukaryota</taxon>
        <taxon>Fungi</taxon>
        <taxon>Dikarya</taxon>
        <taxon>Basidiomycota</taxon>
        <taxon>Agaricomycotina</taxon>
        <taxon>Agaricomycetes</taxon>
        <taxon>Agaricomycetidae</taxon>
        <taxon>Agaricales</taxon>
        <taxon>Agaricineae</taxon>
        <taxon>Agaricaceae</taxon>
        <taxon>Macrolepiota</taxon>
    </lineage>
</organism>
<evidence type="ECO:0000313" key="2">
    <source>
        <dbReference type="EMBL" id="KAF9451156.1"/>
    </source>
</evidence>
<name>A0A9P5XL40_9AGAR</name>
<comment type="caution">
    <text evidence="2">The sequence shown here is derived from an EMBL/GenBank/DDBJ whole genome shotgun (WGS) entry which is preliminary data.</text>
</comment>
<accession>A0A9P5XL40</accession>
<reference evidence="2" key="1">
    <citation type="submission" date="2020-11" db="EMBL/GenBank/DDBJ databases">
        <authorList>
            <consortium name="DOE Joint Genome Institute"/>
            <person name="Ahrendt S."/>
            <person name="Riley R."/>
            <person name="Andreopoulos W."/>
            <person name="Labutti K."/>
            <person name="Pangilinan J."/>
            <person name="Ruiz-Duenas F.J."/>
            <person name="Barrasa J.M."/>
            <person name="Sanchez-Garcia M."/>
            <person name="Camarero S."/>
            <person name="Miyauchi S."/>
            <person name="Serrano A."/>
            <person name="Linde D."/>
            <person name="Babiker R."/>
            <person name="Drula E."/>
            <person name="Ayuso-Fernandez I."/>
            <person name="Pacheco R."/>
            <person name="Padilla G."/>
            <person name="Ferreira P."/>
            <person name="Barriuso J."/>
            <person name="Kellner H."/>
            <person name="Castanera R."/>
            <person name="Alfaro M."/>
            <person name="Ramirez L."/>
            <person name="Pisabarro A.G."/>
            <person name="Kuo A."/>
            <person name="Tritt A."/>
            <person name="Lipzen A."/>
            <person name="He G."/>
            <person name="Yan M."/>
            <person name="Ng V."/>
            <person name="Cullen D."/>
            <person name="Martin F."/>
            <person name="Rosso M.-N."/>
            <person name="Henrissat B."/>
            <person name="Hibbett D."/>
            <person name="Martinez A.T."/>
            <person name="Grigoriev I.V."/>
        </authorList>
    </citation>
    <scope>NUCLEOTIDE SEQUENCE</scope>
    <source>
        <strain evidence="2">MF-IS2</strain>
    </source>
</reference>
<evidence type="ECO:0000313" key="3">
    <source>
        <dbReference type="Proteomes" id="UP000807342"/>
    </source>
</evidence>
<gene>
    <name evidence="2" type="ORF">P691DRAFT_797246</name>
</gene>
<feature type="transmembrane region" description="Helical" evidence="1">
    <location>
        <begin position="21"/>
        <end position="42"/>
    </location>
</feature>
<dbReference type="Proteomes" id="UP000807342">
    <property type="component" value="Unassembled WGS sequence"/>
</dbReference>
<keyword evidence="1" id="KW-0812">Transmembrane</keyword>
<dbReference type="OrthoDB" id="2559662at2759"/>
<sequence>MPYPYSLLPTHSGQDGPRQSILTNVFLSLIALLSLACFVFVVPHNAEYLLSPSQLWSVHASAYPPYPIPHDSPPPEDPRPPLYQRYTAYETALPQHDESSPYPEGSHTKFIFFANHGWGAGWGNALQEMIMNAHLAHTSGRAFVFDNYTWLREGPEYSDFNGKLIPSRIPLPALVAGPLAGYPYSNSTTAHTHPRFVSRHYYHQVCPDPYVLDSNVVRNTIPSDASAVQTMDIWLSKLDSIDARCIEIKKDTPQLFDIWLIGSPRLHDILPSLVESPVVRDFAWSPLIQYAFQQNQHHFTSSFLSHKPLLSILFPHLTSRDSNTIHDDSFTPSSNADFDFTHSLAPTPAITQSTPLPLLALHLRRGDFIEHCDNLYSWNSLYTGFNTLPSLPDRFFAENSTLKDEMSGEEIRQGYRDKCLVDANKVRKRVIKAVAEWREERLKQERARRSWWSCWFWRRWGEEGRVKKMLRKVYIMTNGDREWLEELKEALYDDGRRSVVRHGSRNSRSFGKEDVGVETEYDFEFAWSWDEVSTSRDLELGWETKYVAQALDMYVGQRAEVFVGNGFSSLTGIVVLLRTAAGVEPWRTRFW</sequence>
<dbReference type="Gene3D" id="3.40.50.11350">
    <property type="match status" value="1"/>
</dbReference>
<evidence type="ECO:0000256" key="1">
    <source>
        <dbReference type="SAM" id="Phobius"/>
    </source>
</evidence>
<dbReference type="EMBL" id="MU151090">
    <property type="protein sequence ID" value="KAF9451156.1"/>
    <property type="molecule type" value="Genomic_DNA"/>
</dbReference>
<proteinExistence type="predicted"/>
<keyword evidence="1" id="KW-1133">Transmembrane helix</keyword>